<dbReference type="NCBIfam" id="NF007714">
    <property type="entry name" value="PRK10410.1-2"/>
    <property type="match status" value="1"/>
</dbReference>
<reference evidence="2" key="1">
    <citation type="journal article" date="2019" name="Int. J. Syst. Evol. Microbiol.">
        <title>The Global Catalogue of Microorganisms (GCM) 10K type strain sequencing project: providing services to taxonomists for standard genome sequencing and annotation.</title>
        <authorList>
            <consortium name="The Broad Institute Genomics Platform"/>
            <consortium name="The Broad Institute Genome Sequencing Center for Infectious Disease"/>
            <person name="Wu L."/>
            <person name="Ma J."/>
        </authorList>
    </citation>
    <scope>NUCLEOTIDE SEQUENCE [LARGE SCALE GENOMIC DNA]</scope>
    <source>
        <strain evidence="2">JCM 18050</strain>
    </source>
</reference>
<dbReference type="InterPro" id="IPR020483">
    <property type="entry name" value="Uncharacterised_YgbA"/>
</dbReference>
<protein>
    <submittedName>
        <fullName evidence="1">Nitrous oxide-stimulated promoter family protein</fullName>
    </submittedName>
</protein>
<gene>
    <name evidence="1" type="ORF">GCM10023211_00450</name>
</gene>
<keyword evidence="2" id="KW-1185">Reference proteome</keyword>
<evidence type="ECO:0000313" key="1">
    <source>
        <dbReference type="EMBL" id="GAA5103743.1"/>
    </source>
</evidence>
<organism evidence="1 2">
    <name type="scientific">Orbus sasakiae</name>
    <dbReference type="NCBI Taxonomy" id="1078475"/>
    <lineage>
        <taxon>Bacteria</taxon>
        <taxon>Pseudomonadati</taxon>
        <taxon>Pseudomonadota</taxon>
        <taxon>Gammaproteobacteria</taxon>
        <taxon>Orbales</taxon>
        <taxon>Orbaceae</taxon>
        <taxon>Orbus</taxon>
    </lineage>
</organism>
<dbReference type="EMBL" id="BAABHY010000001">
    <property type="protein sequence ID" value="GAA5103743.1"/>
    <property type="molecule type" value="Genomic_DNA"/>
</dbReference>
<comment type="caution">
    <text evidence="1">The sequence shown here is derived from an EMBL/GenBank/DDBJ whole genome shotgun (WGS) entry which is preliminary data.</text>
</comment>
<dbReference type="Pfam" id="PF11756">
    <property type="entry name" value="YgbA_NO"/>
    <property type="match status" value="1"/>
</dbReference>
<proteinExistence type="predicted"/>
<name>A0ABP9MZI3_9GAMM</name>
<sequence>MVRHNNGPNIEQEKVTISCMIDLYCTKKHGQPKNQLCQECEDLKTYAMARLTYCRYGEQKSTCEKCPTHCYRKDYKQKIKQVMRFAGPRMMLYHPIMALRHLYKNLKHKQ</sequence>
<accession>A0ABP9MZI3</accession>
<dbReference type="RefSeq" id="WP_345487500.1">
    <property type="nucleotide sequence ID" value="NZ_BAABHY010000001.1"/>
</dbReference>
<evidence type="ECO:0000313" key="2">
    <source>
        <dbReference type="Proteomes" id="UP001500171"/>
    </source>
</evidence>
<dbReference type="Proteomes" id="UP001500171">
    <property type="component" value="Unassembled WGS sequence"/>
</dbReference>